<sequence>MSKSKRPSNKPVLAQLRIVGGKHRGRKLPIPAIEGLRPTPDRIRETLFNWLQFDLADMHVMDCFAGTGALGLEALSRGAEHCDFVEPSIQAANSIQASLTTLKETNARVHKVKAAQYLQSVSSPVDLIFIDPPFALNLWQETLEIIETRGLLTAKGFLYLETPKSQILDLSPHWQTVKDKTAGNLRIRLVQQVNNIS</sequence>
<comment type="similarity">
    <text evidence="3">Belongs to the methyltransferase superfamily. RsmD family.</text>
</comment>
<dbReference type="Gene3D" id="3.40.50.150">
    <property type="entry name" value="Vaccinia Virus protein VP39"/>
    <property type="match status" value="1"/>
</dbReference>
<comment type="catalytic activity">
    <reaction evidence="3">
        <text>guanosine(966) in 16S rRNA + S-adenosyl-L-methionine = N(2)-methylguanosine(966) in 16S rRNA + S-adenosyl-L-homocysteine + H(+)</text>
        <dbReference type="Rhea" id="RHEA:23548"/>
        <dbReference type="Rhea" id="RHEA-COMP:10211"/>
        <dbReference type="Rhea" id="RHEA-COMP:10212"/>
        <dbReference type="ChEBI" id="CHEBI:15378"/>
        <dbReference type="ChEBI" id="CHEBI:57856"/>
        <dbReference type="ChEBI" id="CHEBI:59789"/>
        <dbReference type="ChEBI" id="CHEBI:74269"/>
        <dbReference type="ChEBI" id="CHEBI:74481"/>
        <dbReference type="EC" id="2.1.1.171"/>
    </reaction>
</comment>
<comment type="caution">
    <text evidence="4">The sequence shown here is derived from an EMBL/GenBank/DDBJ whole genome shotgun (WGS) entry which is preliminary data.</text>
</comment>
<evidence type="ECO:0000313" key="5">
    <source>
        <dbReference type="Proteomes" id="UP001595710"/>
    </source>
</evidence>
<evidence type="ECO:0000313" key="4">
    <source>
        <dbReference type="EMBL" id="MFC3700122.1"/>
    </source>
</evidence>
<keyword evidence="3" id="KW-0949">S-adenosyl-L-methionine</keyword>
<dbReference type="CDD" id="cd02440">
    <property type="entry name" value="AdoMet_MTases"/>
    <property type="match status" value="1"/>
</dbReference>
<gene>
    <name evidence="4" type="primary">rsmD</name>
    <name evidence="4" type="ORF">ACFOND_00605</name>
</gene>
<dbReference type="EC" id="2.1.1.171" evidence="3"/>
<dbReference type="PANTHER" id="PTHR43542:SF1">
    <property type="entry name" value="METHYLTRANSFERASE"/>
    <property type="match status" value="1"/>
</dbReference>
<dbReference type="InterPro" id="IPR004398">
    <property type="entry name" value="RNA_MeTrfase_RsmD"/>
</dbReference>
<dbReference type="SUPFAM" id="SSF53335">
    <property type="entry name" value="S-adenosyl-L-methionine-dependent methyltransferases"/>
    <property type="match status" value="1"/>
</dbReference>
<name>A0ABV7WM11_9GAMM</name>
<comment type="function">
    <text evidence="3">Specifically methylates the guanine in position 966 of 16S rRNA in the assembled 30S particle.</text>
</comment>
<keyword evidence="1 3" id="KW-0489">Methyltransferase</keyword>
<protein>
    <recommendedName>
        <fullName evidence="3">Ribosomal RNA small subunit methyltransferase D</fullName>
        <ecNumber evidence="3">2.1.1.171</ecNumber>
    </recommendedName>
</protein>
<evidence type="ECO:0000256" key="2">
    <source>
        <dbReference type="ARBA" id="ARBA00022679"/>
    </source>
</evidence>
<keyword evidence="2 3" id="KW-0808">Transferase</keyword>
<proteinExistence type="inferred from homology"/>
<dbReference type="EMBL" id="JBHRYN010000003">
    <property type="protein sequence ID" value="MFC3700122.1"/>
    <property type="molecule type" value="Genomic_DNA"/>
</dbReference>
<dbReference type="Proteomes" id="UP001595710">
    <property type="component" value="Unassembled WGS sequence"/>
</dbReference>
<dbReference type="PIRSF" id="PIRSF004553">
    <property type="entry name" value="CHP00095"/>
    <property type="match status" value="1"/>
</dbReference>
<dbReference type="RefSeq" id="WP_290280849.1">
    <property type="nucleotide sequence ID" value="NZ_JAUFQI010000001.1"/>
</dbReference>
<dbReference type="GO" id="GO:0052913">
    <property type="term" value="F:16S rRNA (guanine(966)-N(2))-methyltransferase activity"/>
    <property type="evidence" value="ECO:0007669"/>
    <property type="project" value="UniProtKB-EC"/>
</dbReference>
<accession>A0ABV7WM11</accession>
<evidence type="ECO:0000256" key="1">
    <source>
        <dbReference type="ARBA" id="ARBA00022603"/>
    </source>
</evidence>
<dbReference type="PANTHER" id="PTHR43542">
    <property type="entry name" value="METHYLTRANSFERASE"/>
    <property type="match status" value="1"/>
</dbReference>
<keyword evidence="3" id="KW-0698">rRNA processing</keyword>
<dbReference type="NCBIfam" id="TIGR00095">
    <property type="entry name" value="16S rRNA (guanine(966)-N(2))-methyltransferase RsmD"/>
    <property type="match status" value="1"/>
</dbReference>
<dbReference type="InterPro" id="IPR029063">
    <property type="entry name" value="SAM-dependent_MTases_sf"/>
</dbReference>
<reference evidence="5" key="1">
    <citation type="journal article" date="2019" name="Int. J. Syst. Evol. Microbiol.">
        <title>The Global Catalogue of Microorganisms (GCM) 10K type strain sequencing project: providing services to taxonomists for standard genome sequencing and annotation.</title>
        <authorList>
            <consortium name="The Broad Institute Genomics Platform"/>
            <consortium name="The Broad Institute Genome Sequencing Center for Infectious Disease"/>
            <person name="Wu L."/>
            <person name="Ma J."/>
        </authorList>
    </citation>
    <scope>NUCLEOTIDE SEQUENCE [LARGE SCALE GENOMIC DNA]</scope>
    <source>
        <strain evidence="5">CECT 8288</strain>
    </source>
</reference>
<organism evidence="4 5">
    <name type="scientific">Reinekea marina</name>
    <dbReference type="NCBI Taxonomy" id="1310421"/>
    <lineage>
        <taxon>Bacteria</taxon>
        <taxon>Pseudomonadati</taxon>
        <taxon>Pseudomonadota</taxon>
        <taxon>Gammaproteobacteria</taxon>
        <taxon>Oceanospirillales</taxon>
        <taxon>Saccharospirillaceae</taxon>
        <taxon>Reinekea</taxon>
    </lineage>
</organism>
<dbReference type="Pfam" id="PF03602">
    <property type="entry name" value="Cons_hypoth95"/>
    <property type="match status" value="1"/>
</dbReference>
<keyword evidence="5" id="KW-1185">Reference proteome</keyword>
<evidence type="ECO:0000256" key="3">
    <source>
        <dbReference type="PIRNR" id="PIRNR004553"/>
    </source>
</evidence>